<dbReference type="AlphaFoldDB" id="A3GGV4"/>
<comment type="caution">
    <text evidence="2">The sequence shown here is derived from an EMBL/GenBank/DDBJ whole genome shotgun (WGS) entry which is preliminary data.</text>
</comment>
<organism evidence="2 3">
    <name type="scientific">Scheffersomyces stipitis (strain ATCC 58785 / CBS 6054 / NBRC 10063 / NRRL Y-11545)</name>
    <name type="common">Yeast</name>
    <name type="synonym">Pichia stipitis</name>
    <dbReference type="NCBI Taxonomy" id="322104"/>
    <lineage>
        <taxon>Eukaryota</taxon>
        <taxon>Fungi</taxon>
        <taxon>Dikarya</taxon>
        <taxon>Ascomycota</taxon>
        <taxon>Saccharomycotina</taxon>
        <taxon>Pichiomycetes</taxon>
        <taxon>Debaryomycetaceae</taxon>
        <taxon>Scheffersomyces</taxon>
    </lineage>
</organism>
<proteinExistence type="predicted"/>
<gene>
    <name evidence="2" type="ORF">PICST_28751</name>
</gene>
<name>A3GGV4_PICST</name>
<dbReference type="GeneID" id="4851503"/>
<dbReference type="HOGENOM" id="CLU_1038678_0_0_1"/>
<evidence type="ECO:0000256" key="1">
    <source>
        <dbReference type="SAM" id="MobiDB-lite"/>
    </source>
</evidence>
<dbReference type="KEGG" id="pic:PICST_28751"/>
<feature type="region of interest" description="Disordered" evidence="1">
    <location>
        <begin position="38"/>
        <end position="65"/>
    </location>
</feature>
<protein>
    <submittedName>
        <fullName evidence="2">Uncharacterized protein</fullName>
    </submittedName>
</protein>
<keyword evidence="3" id="KW-1185">Reference proteome</keyword>
<dbReference type="InParanoid" id="A3GGV4"/>
<evidence type="ECO:0000313" key="2">
    <source>
        <dbReference type="EMBL" id="EAZ63595.2"/>
    </source>
</evidence>
<sequence>MPISAAQTQDRIENELNNMHSKNEVLYTGNIGDADIGSLRPVSGSSSDPNESVDDSHTSTSDVLVNQRGRRVSRSKIMNMVWDVVDGFEDRLSKLPVLDAYFEILAKYQAVLDTFQKEAKTITLKDIITYIESKDCVEVTEQIIEYFKQFNMNNRLLSTIDIEKNHARIDFIEYFLYINNNKEANVNVLGPQLNEQFQLFRNDSSKVAPPLRYTFSQIRSYSAFAEPCKHRSGKKGKVTEVKPEKGYGLKENIEILANTMFFLEVNSK</sequence>
<dbReference type="Proteomes" id="UP000002258">
    <property type="component" value="Chromosome 1"/>
</dbReference>
<accession>A3GGV4</accession>
<reference evidence="2 3" key="1">
    <citation type="journal article" date="2007" name="Nat. Biotechnol.">
        <title>Genome sequence of the lignocellulose-bioconverting and xylose-fermenting yeast Pichia stipitis.</title>
        <authorList>
            <person name="Jeffries T.W."/>
            <person name="Grigoriev I.V."/>
            <person name="Grimwood J."/>
            <person name="Laplaza J.M."/>
            <person name="Aerts A."/>
            <person name="Salamov A."/>
            <person name="Schmutz J."/>
            <person name="Lindquist E."/>
            <person name="Dehal P."/>
            <person name="Shapiro H."/>
            <person name="Jin Y.S."/>
            <person name="Passoth V."/>
            <person name="Richardson P.M."/>
        </authorList>
    </citation>
    <scope>NUCLEOTIDE SEQUENCE [LARGE SCALE GENOMIC DNA]</scope>
    <source>
        <strain evidence="3">ATCC 58785 / CBS 6054 / NBRC 10063 / NRRL Y-11545</strain>
    </source>
</reference>
<dbReference type="RefSeq" id="XP_001387618.2">
    <property type="nucleotide sequence ID" value="XM_001387581.1"/>
</dbReference>
<evidence type="ECO:0000313" key="3">
    <source>
        <dbReference type="Proteomes" id="UP000002258"/>
    </source>
</evidence>
<dbReference type="EMBL" id="AAVQ01000001">
    <property type="protein sequence ID" value="EAZ63595.2"/>
    <property type="molecule type" value="Genomic_DNA"/>
</dbReference>